<evidence type="ECO:0000313" key="2">
    <source>
        <dbReference type="EMBL" id="TWF39600.1"/>
    </source>
</evidence>
<proteinExistence type="predicted"/>
<feature type="transmembrane region" description="Helical" evidence="1">
    <location>
        <begin position="51"/>
        <end position="71"/>
    </location>
</feature>
<evidence type="ECO:0000256" key="1">
    <source>
        <dbReference type="SAM" id="Phobius"/>
    </source>
</evidence>
<feature type="transmembrane region" description="Helical" evidence="1">
    <location>
        <begin position="166"/>
        <end position="186"/>
    </location>
</feature>
<dbReference type="AlphaFoldDB" id="A0A561PND2"/>
<feature type="transmembrane region" description="Helical" evidence="1">
    <location>
        <begin position="192"/>
        <end position="214"/>
    </location>
</feature>
<sequence length="376" mass="43277">MIPIASKTSFGSKLAITLFVTIAIVNSYSSVVYFRLSMIPNFALNNTIYKYLNPILILAGLAFVIVFPIYWQRRENKQEIGSKKIRAWFITIIRYWLALEISGYGFGKIFHQQFAESYVRNDTIVSKLSGYSLTWNYFGHSYALSCAIAGLQIMGSVLLLFRRTTLLAVILLLPVMTNIVLIDIFYDIPAAATRNAIFFTTALLYLLLLHWQIIKPALFQPLEQTVAGNGLAKQIFRVLTIGSSFAFIIYITYFVLEKPKIAGKWEVTETIRNNETIDSHRWLTDSTDWKNIYIERYKRITCSPNPYVIEEKRAQNGEYFLQRGKDSIKIILFERKAPILIGVRYADDNHMEWRYKDGNDTVMLKLARSTSSSARL</sequence>
<protein>
    <recommendedName>
        <fullName evidence="4">DoxX-like protein</fullName>
    </recommendedName>
</protein>
<gene>
    <name evidence="2" type="ORF">FHW36_10537</name>
</gene>
<keyword evidence="1" id="KW-0812">Transmembrane</keyword>
<feature type="transmembrane region" description="Helical" evidence="1">
    <location>
        <begin position="92"/>
        <end position="110"/>
    </location>
</feature>
<evidence type="ECO:0000313" key="3">
    <source>
        <dbReference type="Proteomes" id="UP000320811"/>
    </source>
</evidence>
<accession>A0A561PND2</accession>
<dbReference type="EMBL" id="VIWO01000005">
    <property type="protein sequence ID" value="TWF39600.1"/>
    <property type="molecule type" value="Genomic_DNA"/>
</dbReference>
<dbReference type="RefSeq" id="WP_145670799.1">
    <property type="nucleotide sequence ID" value="NZ_VIWO01000005.1"/>
</dbReference>
<feature type="transmembrane region" description="Helical" evidence="1">
    <location>
        <begin position="235"/>
        <end position="256"/>
    </location>
</feature>
<keyword evidence="3" id="KW-1185">Reference proteome</keyword>
<dbReference type="Proteomes" id="UP000320811">
    <property type="component" value="Unassembled WGS sequence"/>
</dbReference>
<dbReference type="OrthoDB" id="654744at2"/>
<evidence type="ECO:0008006" key="4">
    <source>
        <dbReference type="Google" id="ProtNLM"/>
    </source>
</evidence>
<keyword evidence="1" id="KW-1133">Transmembrane helix</keyword>
<comment type="caution">
    <text evidence="2">The sequence shown here is derived from an EMBL/GenBank/DDBJ whole genome shotgun (WGS) entry which is preliminary data.</text>
</comment>
<keyword evidence="1" id="KW-0472">Membrane</keyword>
<organism evidence="2 3">
    <name type="scientific">Chitinophaga polysaccharea</name>
    <dbReference type="NCBI Taxonomy" id="1293035"/>
    <lineage>
        <taxon>Bacteria</taxon>
        <taxon>Pseudomonadati</taxon>
        <taxon>Bacteroidota</taxon>
        <taxon>Chitinophagia</taxon>
        <taxon>Chitinophagales</taxon>
        <taxon>Chitinophagaceae</taxon>
        <taxon>Chitinophaga</taxon>
    </lineage>
</organism>
<reference evidence="2 3" key="1">
    <citation type="submission" date="2019-06" db="EMBL/GenBank/DDBJ databases">
        <title>Sorghum-associated microbial communities from plants grown in Nebraska, USA.</title>
        <authorList>
            <person name="Schachtman D."/>
        </authorList>
    </citation>
    <scope>NUCLEOTIDE SEQUENCE [LARGE SCALE GENOMIC DNA]</scope>
    <source>
        <strain evidence="2 3">1209</strain>
    </source>
</reference>
<name>A0A561PND2_9BACT</name>